<dbReference type="AlphaFoldDB" id="A0A3B0ZG02"/>
<organism evidence="1">
    <name type="scientific">hydrothermal vent metagenome</name>
    <dbReference type="NCBI Taxonomy" id="652676"/>
    <lineage>
        <taxon>unclassified sequences</taxon>
        <taxon>metagenomes</taxon>
        <taxon>ecological metagenomes</taxon>
    </lineage>
</organism>
<dbReference type="InterPro" id="IPR021268">
    <property type="entry name" value="DUF2845"/>
</dbReference>
<gene>
    <name evidence="1" type="ORF">MNBD_GAMMA16-1742</name>
</gene>
<proteinExistence type="predicted"/>
<evidence type="ECO:0008006" key="2">
    <source>
        <dbReference type="Google" id="ProtNLM"/>
    </source>
</evidence>
<evidence type="ECO:0000313" key="1">
    <source>
        <dbReference type="EMBL" id="VAW86352.1"/>
    </source>
</evidence>
<dbReference type="EMBL" id="UOFO01000093">
    <property type="protein sequence ID" value="VAW86352.1"/>
    <property type="molecule type" value="Genomic_DNA"/>
</dbReference>
<protein>
    <recommendedName>
        <fullName evidence="2">DUF2845 domain-containing protein</fullName>
    </recommendedName>
</protein>
<sequence length="196" mass="22683">MKKINIFIVCCVLLFLVLGATISLAGSFRCGQKLVLTGNSKAEVFRKCGESSWREYSESELWPENSSFAIAKITREQWVYNRGPRMLIRYLNFENGSLVSIDLGNYGFNTTYPKKPCRPDELKLRNSKTEIMFKCGEPYFKDSREEYRVDSVKGINRRTTIIVDEWTYNFGPTRFLRIITFENGQLVNIRQGERGG</sequence>
<dbReference type="Pfam" id="PF11006">
    <property type="entry name" value="DUF2845"/>
    <property type="match status" value="2"/>
</dbReference>
<name>A0A3B0ZG02_9ZZZZ</name>
<accession>A0A3B0ZG02</accession>
<reference evidence="1" key="1">
    <citation type="submission" date="2018-06" db="EMBL/GenBank/DDBJ databases">
        <authorList>
            <person name="Zhirakovskaya E."/>
        </authorList>
    </citation>
    <scope>NUCLEOTIDE SEQUENCE</scope>
</reference>